<reference evidence="1 2" key="1">
    <citation type="journal article" date="2014" name="Antonie Van Leeuwenhoek">
        <title>Fictibacillus enclensis sp. nov., isolated from marine sediment.</title>
        <authorList>
            <person name="Dastager S.G."/>
            <person name="Mawlankar R."/>
            <person name="Srinivasan K."/>
            <person name="Tang S.K."/>
            <person name="Lee J.C."/>
            <person name="Ramana V.V."/>
            <person name="Shouche Y.S."/>
        </authorList>
    </citation>
    <scope>NUCLEOTIDE SEQUENCE [LARGE SCALE GENOMIC DNA]</scope>
    <source>
        <strain evidence="1 2">NIO-1003</strain>
    </source>
</reference>
<evidence type="ECO:0000313" key="1">
    <source>
        <dbReference type="EMBL" id="KSU83414.1"/>
    </source>
</evidence>
<protein>
    <submittedName>
        <fullName evidence="1">Uncharacterized protein</fullName>
    </submittedName>
</protein>
<proteinExistence type="predicted"/>
<organism evidence="1 2">
    <name type="scientific">Fictibacillus enclensis</name>
    <dbReference type="NCBI Taxonomy" id="1017270"/>
    <lineage>
        <taxon>Bacteria</taxon>
        <taxon>Bacillati</taxon>
        <taxon>Bacillota</taxon>
        <taxon>Bacilli</taxon>
        <taxon>Bacillales</taxon>
        <taxon>Fictibacillaceae</taxon>
        <taxon>Fictibacillus</taxon>
    </lineage>
</organism>
<keyword evidence="2" id="KW-1185">Reference proteome</keyword>
<gene>
    <name evidence="1" type="ORF">AS030_12680</name>
</gene>
<dbReference type="RefSeq" id="WP_061972252.1">
    <property type="nucleotide sequence ID" value="NZ_FMAV01000002.1"/>
</dbReference>
<dbReference type="EMBL" id="LNQN01000002">
    <property type="protein sequence ID" value="KSU83414.1"/>
    <property type="molecule type" value="Genomic_DNA"/>
</dbReference>
<evidence type="ECO:0000313" key="2">
    <source>
        <dbReference type="Proteomes" id="UP000054099"/>
    </source>
</evidence>
<name>A0A0V8J8E9_9BACL</name>
<accession>A0A0V8J8E9</accession>
<dbReference type="AlphaFoldDB" id="A0A0V8J8E9"/>
<dbReference type="Proteomes" id="UP000054099">
    <property type="component" value="Unassembled WGS sequence"/>
</dbReference>
<comment type="caution">
    <text evidence="1">The sequence shown here is derived from an EMBL/GenBank/DDBJ whole genome shotgun (WGS) entry which is preliminary data.</text>
</comment>
<sequence length="116" mass="12997">MAWTVLNGPLDVKKVNINNEDESFDGFAVGASTAVYKVYGTVFLTQVRWLDDNTVRAESSGLILEENYSKKLTKATVKILVNKLSHLNGWILLTKLMAHSVNEHANFNLLNFEGVR</sequence>